<comment type="caution">
    <text evidence="2">The sequence shown here is derived from an EMBL/GenBank/DDBJ whole genome shotgun (WGS) entry which is preliminary data.</text>
</comment>
<dbReference type="Proteomes" id="UP000600918">
    <property type="component" value="Unassembled WGS sequence"/>
</dbReference>
<keyword evidence="3" id="KW-1185">Reference proteome</keyword>
<organism evidence="2 3">
    <name type="scientific">Vespula pensylvanica</name>
    <name type="common">Western yellow jacket</name>
    <name type="synonym">Wasp</name>
    <dbReference type="NCBI Taxonomy" id="30213"/>
    <lineage>
        <taxon>Eukaryota</taxon>
        <taxon>Metazoa</taxon>
        <taxon>Ecdysozoa</taxon>
        <taxon>Arthropoda</taxon>
        <taxon>Hexapoda</taxon>
        <taxon>Insecta</taxon>
        <taxon>Pterygota</taxon>
        <taxon>Neoptera</taxon>
        <taxon>Endopterygota</taxon>
        <taxon>Hymenoptera</taxon>
        <taxon>Apocrita</taxon>
        <taxon>Aculeata</taxon>
        <taxon>Vespoidea</taxon>
        <taxon>Vespidae</taxon>
        <taxon>Vespinae</taxon>
        <taxon>Vespula</taxon>
    </lineage>
</organism>
<gene>
    <name evidence="2" type="ORF">H0235_011380</name>
</gene>
<accession>A0A834NRV1</accession>
<dbReference type="EMBL" id="JACSDY010000010">
    <property type="protein sequence ID" value="KAF7416849.1"/>
    <property type="molecule type" value="Genomic_DNA"/>
</dbReference>
<reference evidence="2" key="1">
    <citation type="journal article" date="2020" name="G3 (Bethesda)">
        <title>High-Quality Assemblies for Three Invasive Social Wasps from the &lt;i&gt;Vespula&lt;/i&gt; Genus.</title>
        <authorList>
            <person name="Harrop T.W.R."/>
            <person name="Guhlin J."/>
            <person name="McLaughlin G.M."/>
            <person name="Permina E."/>
            <person name="Stockwell P."/>
            <person name="Gilligan J."/>
            <person name="Le Lec M.F."/>
            <person name="Gruber M.A.M."/>
            <person name="Quinn O."/>
            <person name="Lovegrove M."/>
            <person name="Duncan E.J."/>
            <person name="Remnant E.J."/>
            <person name="Van Eeckhoven J."/>
            <person name="Graham B."/>
            <person name="Knapp R.A."/>
            <person name="Langford K.W."/>
            <person name="Kronenberg Z."/>
            <person name="Press M.O."/>
            <person name="Eacker S.M."/>
            <person name="Wilson-Rankin E.E."/>
            <person name="Purcell J."/>
            <person name="Lester P.J."/>
            <person name="Dearden P.K."/>
        </authorList>
    </citation>
    <scope>NUCLEOTIDE SEQUENCE</scope>
    <source>
        <strain evidence="2">Volc-1</strain>
    </source>
</reference>
<sequence>MKHQQNGDNTSWVKKLKSTMSSFEIKKMGILIIEEKLCSQRRMKTKPKVREETKRDERPSEDNGNSYALPVFKMAKRLKSETNARKSSSGT</sequence>
<evidence type="ECO:0000313" key="2">
    <source>
        <dbReference type="EMBL" id="KAF7416849.1"/>
    </source>
</evidence>
<feature type="compositionally biased region" description="Basic and acidic residues" evidence="1">
    <location>
        <begin position="48"/>
        <end position="61"/>
    </location>
</feature>
<protein>
    <submittedName>
        <fullName evidence="2">Uncharacterized protein</fullName>
    </submittedName>
</protein>
<name>A0A834NRV1_VESPE</name>
<evidence type="ECO:0000256" key="1">
    <source>
        <dbReference type="SAM" id="MobiDB-lite"/>
    </source>
</evidence>
<proteinExistence type="predicted"/>
<feature type="region of interest" description="Disordered" evidence="1">
    <location>
        <begin position="41"/>
        <end position="91"/>
    </location>
</feature>
<evidence type="ECO:0000313" key="3">
    <source>
        <dbReference type="Proteomes" id="UP000600918"/>
    </source>
</evidence>
<dbReference type="AlphaFoldDB" id="A0A834NRV1"/>